<name>A0A858R2Y5_9PROT</name>
<evidence type="ECO:0000313" key="2">
    <source>
        <dbReference type="Proteomes" id="UP000501891"/>
    </source>
</evidence>
<accession>A0A858R2Y5</accession>
<sequence>MTLLDLGAATTLAARLVAERQTEQTGPLVLGDPVEFQDGWLFPYQSSWALDGDEEAELSGFGPIFVRRTGTWFEVPAYYDVGEFLGRLGVR</sequence>
<dbReference type="EMBL" id="CP051775">
    <property type="protein sequence ID" value="QJE71761.1"/>
    <property type="molecule type" value="Genomic_DNA"/>
</dbReference>
<dbReference type="Proteomes" id="UP000501891">
    <property type="component" value="Chromosome"/>
</dbReference>
<keyword evidence="2" id="KW-1185">Reference proteome</keyword>
<protein>
    <recommendedName>
        <fullName evidence="3">Immunity protein 35 domain-containing protein</fullName>
    </recommendedName>
</protein>
<dbReference type="AlphaFoldDB" id="A0A858R2Y5"/>
<evidence type="ECO:0008006" key="3">
    <source>
        <dbReference type="Google" id="ProtNLM"/>
    </source>
</evidence>
<proteinExistence type="predicted"/>
<reference evidence="1" key="1">
    <citation type="submission" date="2020-04" db="EMBL/GenBank/DDBJ databases">
        <title>A desert anoxygenic phototrophic bacterium fixes CO2 using RubisCO under aerobic conditions.</title>
        <authorList>
            <person name="Tang K."/>
        </authorList>
    </citation>
    <scope>NUCLEOTIDE SEQUENCE [LARGE SCALE GENOMIC DNA]</scope>
    <source>
        <strain evidence="1">MIMtkB3</strain>
    </source>
</reference>
<gene>
    <name evidence="1" type="ORF">HHL28_00305</name>
</gene>
<dbReference type="KEGG" id="acru:HHL28_00305"/>
<evidence type="ECO:0000313" key="1">
    <source>
        <dbReference type="EMBL" id="QJE71761.1"/>
    </source>
</evidence>
<organism evidence="1 2">
    <name type="scientific">Aerophototrophica crusticola</name>
    <dbReference type="NCBI Taxonomy" id="1709002"/>
    <lineage>
        <taxon>Bacteria</taxon>
        <taxon>Pseudomonadati</taxon>
        <taxon>Pseudomonadota</taxon>
        <taxon>Alphaproteobacteria</taxon>
        <taxon>Rhodospirillales</taxon>
        <taxon>Rhodospirillaceae</taxon>
        <taxon>Aerophototrophica</taxon>
    </lineage>
</organism>